<dbReference type="SUPFAM" id="SSF55257">
    <property type="entry name" value="RBP11-like subunits of RNA polymerase"/>
    <property type="match status" value="1"/>
</dbReference>
<dbReference type="CDD" id="cd07029">
    <property type="entry name" value="RNAP_I_III_AC19"/>
    <property type="match status" value="1"/>
</dbReference>
<organism evidence="8 9">
    <name type="scientific">Staphylotrichum longicolle</name>
    <dbReference type="NCBI Taxonomy" id="669026"/>
    <lineage>
        <taxon>Eukaryota</taxon>
        <taxon>Fungi</taxon>
        <taxon>Dikarya</taxon>
        <taxon>Ascomycota</taxon>
        <taxon>Pezizomycotina</taxon>
        <taxon>Sordariomycetes</taxon>
        <taxon>Sordariomycetidae</taxon>
        <taxon>Sordariales</taxon>
        <taxon>Chaetomiaceae</taxon>
        <taxon>Staphylotrichum</taxon>
    </lineage>
</organism>
<dbReference type="PANTHER" id="PTHR13946">
    <property type="entry name" value="DNA-DIRECTED RNA POLYMERASE I,II,III"/>
    <property type="match status" value="1"/>
</dbReference>
<evidence type="ECO:0000313" key="8">
    <source>
        <dbReference type="EMBL" id="KAG7290920.1"/>
    </source>
</evidence>
<feature type="region of interest" description="Disordered" evidence="6">
    <location>
        <begin position="1"/>
        <end position="60"/>
    </location>
</feature>
<dbReference type="InterPro" id="IPR036603">
    <property type="entry name" value="RBP11-like"/>
</dbReference>
<evidence type="ECO:0000259" key="7">
    <source>
        <dbReference type="Pfam" id="PF13656"/>
    </source>
</evidence>
<gene>
    <name evidence="8" type="ORF">NEMBOFW57_000925</name>
</gene>
<dbReference type="GO" id="GO:0003677">
    <property type="term" value="F:DNA binding"/>
    <property type="evidence" value="ECO:0007669"/>
    <property type="project" value="InterPro"/>
</dbReference>
<dbReference type="EMBL" id="JAHCVI010000001">
    <property type="protein sequence ID" value="KAG7290920.1"/>
    <property type="molecule type" value="Genomic_DNA"/>
</dbReference>
<keyword evidence="2" id="KW-0240">DNA-directed RNA polymerase</keyword>
<comment type="subcellular location">
    <subcellularLocation>
        <location evidence="1">Nucleus</location>
    </subcellularLocation>
</comment>
<dbReference type="GO" id="GO:0005736">
    <property type="term" value="C:RNA polymerase I complex"/>
    <property type="evidence" value="ECO:0007669"/>
    <property type="project" value="TreeGrafter"/>
</dbReference>
<name>A0AAD4F0T9_9PEZI</name>
<dbReference type="GO" id="GO:0055029">
    <property type="term" value="C:nuclear DNA-directed RNA polymerase complex"/>
    <property type="evidence" value="ECO:0007669"/>
    <property type="project" value="UniProtKB-ARBA"/>
</dbReference>
<reference evidence="8" key="1">
    <citation type="submission" date="2023-02" db="EMBL/GenBank/DDBJ databases">
        <authorList>
            <person name="Palmer J.M."/>
        </authorList>
    </citation>
    <scope>NUCLEOTIDE SEQUENCE</scope>
    <source>
        <strain evidence="8">FW57</strain>
    </source>
</reference>
<dbReference type="GO" id="GO:0005666">
    <property type="term" value="C:RNA polymerase III complex"/>
    <property type="evidence" value="ECO:0007669"/>
    <property type="project" value="TreeGrafter"/>
</dbReference>
<dbReference type="Pfam" id="PF13656">
    <property type="entry name" value="RNA_pol_L_2"/>
    <property type="match status" value="1"/>
</dbReference>
<dbReference type="InterPro" id="IPR009025">
    <property type="entry name" value="RBP11-like_dimer"/>
</dbReference>
<dbReference type="HAMAP" id="MF_00261">
    <property type="entry name" value="RNApol_arch_Rpo11"/>
    <property type="match status" value="1"/>
</dbReference>
<feature type="domain" description="DNA-directed RNA polymerase RBP11-like dimerisation" evidence="7">
    <location>
        <begin position="72"/>
        <end position="144"/>
    </location>
</feature>
<feature type="compositionally biased region" description="Acidic residues" evidence="6">
    <location>
        <begin position="36"/>
        <end position="57"/>
    </location>
</feature>
<dbReference type="InterPro" id="IPR033898">
    <property type="entry name" value="RNAP_AC19"/>
</dbReference>
<proteinExistence type="inferred from homology"/>
<evidence type="ECO:0000256" key="2">
    <source>
        <dbReference type="ARBA" id="ARBA00022478"/>
    </source>
</evidence>
<evidence type="ECO:0000256" key="6">
    <source>
        <dbReference type="SAM" id="MobiDB-lite"/>
    </source>
</evidence>
<accession>A0AAD4F0T9</accession>
<sequence>MPRAKARKEEPAEAGSDIVMDEAPTSHQPESRDDMSVDQDEDDEVEAEDDEVEEEEEVQRVRLLPGSTPTAASFEFLNESHTLGNALRYIIMKNPDVEFCAYAIPHPSEAKMNVRIQTFEGTTAIQALEKGLRDLQDLCDVVSDKFIEAREKFAATASS</sequence>
<keyword evidence="3" id="KW-0804">Transcription</keyword>
<dbReference type="GO" id="GO:0003899">
    <property type="term" value="F:DNA-directed RNA polymerase activity"/>
    <property type="evidence" value="ECO:0007669"/>
    <property type="project" value="InterPro"/>
</dbReference>
<evidence type="ECO:0000256" key="1">
    <source>
        <dbReference type="ARBA" id="ARBA00004123"/>
    </source>
</evidence>
<dbReference type="GO" id="GO:0046983">
    <property type="term" value="F:protein dimerization activity"/>
    <property type="evidence" value="ECO:0007669"/>
    <property type="project" value="InterPro"/>
</dbReference>
<dbReference type="AlphaFoldDB" id="A0AAD4F0T9"/>
<protein>
    <recommendedName>
        <fullName evidence="7">DNA-directed RNA polymerase RBP11-like dimerisation domain-containing protein</fullName>
    </recommendedName>
</protein>
<dbReference type="Proteomes" id="UP001197093">
    <property type="component" value="Unassembled WGS sequence"/>
</dbReference>
<comment type="similarity">
    <text evidence="5">Belongs to the archaeal Rpo11/eukaryotic RPB11/RPC19 RNA polymerase subunit family.</text>
</comment>
<dbReference type="InterPro" id="IPR008193">
    <property type="entry name" value="RNA_pol_Rpb11_13-16kDa_CS"/>
</dbReference>
<dbReference type="PANTHER" id="PTHR13946:SF28">
    <property type="entry name" value="DNA-DIRECTED RNA POLYMERASES I AND III SUBUNIT RPAC2"/>
    <property type="match status" value="1"/>
</dbReference>
<keyword evidence="9" id="KW-1185">Reference proteome</keyword>
<evidence type="ECO:0000256" key="4">
    <source>
        <dbReference type="ARBA" id="ARBA00023242"/>
    </source>
</evidence>
<comment type="caution">
    <text evidence="8">The sequence shown here is derived from an EMBL/GenBank/DDBJ whole genome shotgun (WGS) entry which is preliminary data.</text>
</comment>
<dbReference type="InterPro" id="IPR022905">
    <property type="entry name" value="Rpo11-like"/>
</dbReference>
<dbReference type="PROSITE" id="PS01154">
    <property type="entry name" value="RNA_POL_L_13KD"/>
    <property type="match status" value="1"/>
</dbReference>
<dbReference type="GO" id="GO:0006383">
    <property type="term" value="P:transcription by RNA polymerase III"/>
    <property type="evidence" value="ECO:0007669"/>
    <property type="project" value="TreeGrafter"/>
</dbReference>
<evidence type="ECO:0000256" key="3">
    <source>
        <dbReference type="ARBA" id="ARBA00023163"/>
    </source>
</evidence>
<dbReference type="GO" id="GO:0006362">
    <property type="term" value="P:transcription elongation by RNA polymerase I"/>
    <property type="evidence" value="ECO:0007669"/>
    <property type="project" value="TreeGrafter"/>
</dbReference>
<dbReference type="Gene3D" id="3.30.1360.10">
    <property type="entry name" value="RNA polymerase, RBP11-like subunit"/>
    <property type="match status" value="1"/>
</dbReference>
<keyword evidence="4" id="KW-0539">Nucleus</keyword>
<evidence type="ECO:0000313" key="9">
    <source>
        <dbReference type="Proteomes" id="UP001197093"/>
    </source>
</evidence>
<evidence type="ECO:0000256" key="5">
    <source>
        <dbReference type="ARBA" id="ARBA00025751"/>
    </source>
</evidence>